<dbReference type="PANTHER" id="PTHR11439">
    <property type="entry name" value="GAG-POL-RELATED RETROTRANSPOSON"/>
    <property type="match status" value="1"/>
</dbReference>
<dbReference type="Pfam" id="PF17919">
    <property type="entry name" value="RT_RNaseH_2"/>
    <property type="match status" value="1"/>
</dbReference>
<dbReference type="InterPro" id="IPR041577">
    <property type="entry name" value="RT_RNaseH_2"/>
</dbReference>
<dbReference type="GO" id="GO:0003964">
    <property type="term" value="F:RNA-directed DNA polymerase activity"/>
    <property type="evidence" value="ECO:0007669"/>
    <property type="project" value="UniProtKB-KW"/>
</dbReference>
<gene>
    <name evidence="5" type="ORF">Tco_0906845</name>
</gene>
<dbReference type="CDD" id="cd09272">
    <property type="entry name" value="RNase_HI_RT_Ty1"/>
    <property type="match status" value="1"/>
</dbReference>
<dbReference type="PANTHER" id="PTHR11439:SF495">
    <property type="entry name" value="REVERSE TRANSCRIPTASE, RNA-DEPENDENT DNA POLYMERASE-RELATED"/>
    <property type="match status" value="1"/>
</dbReference>
<dbReference type="Proteomes" id="UP001151760">
    <property type="component" value="Unassembled WGS sequence"/>
</dbReference>
<feature type="region of interest" description="Disordered" evidence="1">
    <location>
        <begin position="1404"/>
        <end position="1429"/>
    </location>
</feature>
<dbReference type="EMBL" id="BQNB010014304">
    <property type="protein sequence ID" value="GJT26570.1"/>
    <property type="molecule type" value="Genomic_DNA"/>
</dbReference>
<comment type="caution">
    <text evidence="5">The sequence shown here is derived from an EMBL/GenBank/DDBJ whole genome shotgun (WGS) entry which is preliminary data.</text>
</comment>
<sequence>MGVVLGKIAKPLTSLTQKNKKYVWGVEQEEAFQTLKSKLCDAPILSLPDGVKDFVVYCDASNQGLGCVLMQRGKRHYLYGTKSVIYTDHKSLQHIFDQKELNMRQRRWIELFSDYECEIRYHPGKANVVADALSRKERVKPKRVRAMAMTIQSGVKGMILAAQGEAFNQENVLAEKLHGLDQQMERKEDESFLRYLSENEIESPWILSVNFQGQSSEYDVIWVMEWNSGDDQLRFRWMIYLVVLADAAESVSDAIRFEYCLASSSGWTKSPVIWAEIGGSSLIGPELVQETTDKEVLIKEKLKAARDHQKSYADNRRKPLEFEGKLAPRYVGPFEILERIGPVAYRLRLPEELSGVHDTFHVSNLKKCLADASLHVPLDEIKVDKTLRFVEEPVEIMDREVKRLKCSRMVVVRVHLGSKRGDRSLLRTLNEEKLNKDVEILTFQLKENVDESAKELNQLDAVIDKGTGTEVEAGKEWMVLGWLSVTWSILRLMLWKEQPNDVKQEFLSHFQDRFAKPSERRANIDMRFPKTISEDQSQDLEREVSKQEIKTAVWGCGTDKSPGPDGFSFGFYRHFWPVIEHDVYMAVNHFFFIERNSSWVIIAKILSNRLVNVLGDIVNEVQSAFIAERQMLDGIVLDQSLCLSHMFYADDAIFFGGVECGISPTLIHVLKCFFHASGLKINLNKSKIMGINVESAQVIQAAAKLGCLVLKCHFYYLGTRVGGSMTRVQAWQEIVEMTTRSIASELTTAPAHHRPNAKFTCEEQCKEETSAIQTSNKFWDTGGYFLMESKDIGNKKDERGIVIRNKSRIVAQSAFLYGTIEEEVYVTQPPGFKDPDHPDKVYKVVKALYGLHQSPRACQDKYVAEILKKFNYFDVKSTLTPVDLEKPLVKDGDADDVDVHLYRSMIRSLMYLTASRPDIMFAVCACARFQVTPKTSHLLAVKRIFRYLKGKPTLGLWYSRDSPFELVAYTDSDYARATLDRKSTTGGCQFLGNRLISWQCKKQTVVATSTTKAEYVAAASCCGQVLWIQNQLLDYGYNFMNTVINIDNNSTICIIEINLLTKGFDAGRFQYLVSNDMGTKVATVSNSYLLKHCLTGGISKEVGTPRYLSLVVPLTKVGDEAVHKELGDRMERAATTASSLEAEQDSGSGPRCQDTILGDVNAQTRFEITYKQSIDPPLYEVTTLRNGEDSMKLLELMEFCAQLSYKNRKSVLFLLLVYFTAAKLMLGSVNAVRHMLMLPVQVPAAEVNGVRQLQALVDKKRVIVTESSIKRDLHFFQKGHLSPQWRFFIHIILHYLSPKTTAWEQFSSNIATTIICLATNRTFNFSKMIFDAMVLNLDSTHKLLMYPKFLQICLNKQKRLLQPHTRTYPTPTLTQKLFSNMKRVSKGYSGVDFPLFPTMITAPESSPSRITSSPSLSPQTHQSHQSSPLRDITRQAAEIPQSQFPTQTQVADEATFISVDVDAGGAATTDIGLDAAENKVYSSALTKLILRVKKLEKKGRKISKIDKDPTILLVQPEQNMEYDFDVSTAEGFTTTSVPVTTTGIKISTASATPKVSAAAKNLVYIRRSAEKRKDKGKAIMKEDESV</sequence>
<dbReference type="Gene3D" id="3.30.70.270">
    <property type="match status" value="1"/>
</dbReference>
<feature type="domain" description="Reverse transcriptase Ty1/copia-type" evidence="2">
    <location>
        <begin position="811"/>
        <end position="872"/>
    </location>
</feature>
<dbReference type="CDD" id="cd09274">
    <property type="entry name" value="RNase_HI_RT_Ty3"/>
    <property type="match status" value="1"/>
</dbReference>
<keyword evidence="5" id="KW-0548">Nucleotidyltransferase</keyword>
<dbReference type="Pfam" id="PF24626">
    <property type="entry name" value="SH3_Tf2-1"/>
    <property type="match status" value="1"/>
</dbReference>
<protein>
    <submittedName>
        <fullName evidence="5">Reverse transcriptase, RNA-dependent DNA polymerase</fullName>
    </submittedName>
</protein>
<dbReference type="InterPro" id="IPR013103">
    <property type="entry name" value="RVT_2"/>
</dbReference>
<evidence type="ECO:0000259" key="3">
    <source>
        <dbReference type="Pfam" id="PF17919"/>
    </source>
</evidence>
<feature type="domain" description="Tf2-1-like SH3-like" evidence="4">
    <location>
        <begin position="321"/>
        <end position="368"/>
    </location>
</feature>
<reference evidence="5" key="1">
    <citation type="journal article" date="2022" name="Int. J. Mol. Sci.">
        <title>Draft Genome of Tanacetum Coccineum: Genomic Comparison of Closely Related Tanacetum-Family Plants.</title>
        <authorList>
            <person name="Yamashiro T."/>
            <person name="Shiraishi A."/>
            <person name="Nakayama K."/>
            <person name="Satake H."/>
        </authorList>
    </citation>
    <scope>NUCLEOTIDE SEQUENCE</scope>
</reference>
<organism evidence="5 6">
    <name type="scientific">Tanacetum coccineum</name>
    <dbReference type="NCBI Taxonomy" id="301880"/>
    <lineage>
        <taxon>Eukaryota</taxon>
        <taxon>Viridiplantae</taxon>
        <taxon>Streptophyta</taxon>
        <taxon>Embryophyta</taxon>
        <taxon>Tracheophyta</taxon>
        <taxon>Spermatophyta</taxon>
        <taxon>Magnoliopsida</taxon>
        <taxon>eudicotyledons</taxon>
        <taxon>Gunneridae</taxon>
        <taxon>Pentapetalae</taxon>
        <taxon>asterids</taxon>
        <taxon>campanulids</taxon>
        <taxon>Asterales</taxon>
        <taxon>Asteraceae</taxon>
        <taxon>Asteroideae</taxon>
        <taxon>Anthemideae</taxon>
        <taxon>Anthemidinae</taxon>
        <taxon>Tanacetum</taxon>
    </lineage>
</organism>
<dbReference type="SUPFAM" id="SSF56672">
    <property type="entry name" value="DNA/RNA polymerases"/>
    <property type="match status" value="1"/>
</dbReference>
<dbReference type="InterPro" id="IPR043128">
    <property type="entry name" value="Rev_trsase/Diguanyl_cyclase"/>
</dbReference>
<accession>A0ABQ5CHX8</accession>
<name>A0ABQ5CHX8_9ASTR</name>
<reference evidence="5" key="2">
    <citation type="submission" date="2022-01" db="EMBL/GenBank/DDBJ databases">
        <authorList>
            <person name="Yamashiro T."/>
            <person name="Shiraishi A."/>
            <person name="Satake H."/>
            <person name="Nakayama K."/>
        </authorList>
    </citation>
    <scope>NUCLEOTIDE SEQUENCE</scope>
</reference>
<evidence type="ECO:0000313" key="5">
    <source>
        <dbReference type="EMBL" id="GJT26570.1"/>
    </source>
</evidence>
<dbReference type="Pfam" id="PF07727">
    <property type="entry name" value="RVT_2"/>
    <property type="match status" value="1"/>
</dbReference>
<dbReference type="InterPro" id="IPR043502">
    <property type="entry name" value="DNA/RNA_pol_sf"/>
</dbReference>
<keyword evidence="5" id="KW-0808">Transferase</keyword>
<evidence type="ECO:0000259" key="2">
    <source>
        <dbReference type="Pfam" id="PF07727"/>
    </source>
</evidence>
<dbReference type="InterPro" id="IPR056924">
    <property type="entry name" value="SH3_Tf2-1"/>
</dbReference>
<keyword evidence="5" id="KW-0695">RNA-directed DNA polymerase</keyword>
<evidence type="ECO:0000313" key="6">
    <source>
        <dbReference type="Proteomes" id="UP001151760"/>
    </source>
</evidence>
<evidence type="ECO:0000259" key="4">
    <source>
        <dbReference type="Pfam" id="PF24626"/>
    </source>
</evidence>
<proteinExistence type="predicted"/>
<keyword evidence="6" id="KW-1185">Reference proteome</keyword>
<evidence type="ECO:0000256" key="1">
    <source>
        <dbReference type="SAM" id="MobiDB-lite"/>
    </source>
</evidence>
<feature type="domain" description="Reverse transcriptase/retrotransposon-derived protein RNase H-like" evidence="3">
    <location>
        <begin position="24"/>
        <end position="76"/>
    </location>
</feature>